<dbReference type="AlphaFoldDB" id="A0A7C2JZ41"/>
<accession>A0A7C2JZ41</accession>
<gene>
    <name evidence="1" type="ORF">ENQ76_02920</name>
</gene>
<dbReference type="EMBL" id="DSOK01000091">
    <property type="protein sequence ID" value="HEN14407.1"/>
    <property type="molecule type" value="Genomic_DNA"/>
</dbReference>
<reference evidence="1" key="1">
    <citation type="journal article" date="2020" name="mSystems">
        <title>Genome- and Community-Level Interaction Insights into Carbon Utilization and Element Cycling Functions of Hydrothermarchaeota in Hydrothermal Sediment.</title>
        <authorList>
            <person name="Zhou Z."/>
            <person name="Liu Y."/>
            <person name="Xu W."/>
            <person name="Pan J."/>
            <person name="Luo Z.H."/>
            <person name="Li M."/>
        </authorList>
    </citation>
    <scope>NUCLEOTIDE SEQUENCE [LARGE SCALE GENOMIC DNA]</scope>
    <source>
        <strain evidence="1">SpSt-339</strain>
    </source>
</reference>
<evidence type="ECO:0000313" key="1">
    <source>
        <dbReference type="EMBL" id="HEN14407.1"/>
    </source>
</evidence>
<sequence>MTADDALAFLRANQPLPPQSRCSDELIQTLNEVREYFLASPDPRCIPLLLGVFNDGDGHGVFQLIDKVIWHFPNDDVLPHLVRSLSTGTPEAKYWSTQIATHYDDPVLAEPLIVLAEQAGESQYFAVLALSLNLAVGVSSRLRKIRQTVTDSELIGLLDEVVAERDRSSLP</sequence>
<protein>
    <submittedName>
        <fullName evidence="1">HEAT repeat domain-containing protein</fullName>
    </submittedName>
</protein>
<proteinExistence type="predicted"/>
<name>A0A7C2JZ41_9PLAN</name>
<comment type="caution">
    <text evidence="1">The sequence shown here is derived from an EMBL/GenBank/DDBJ whole genome shotgun (WGS) entry which is preliminary data.</text>
</comment>
<organism evidence="1">
    <name type="scientific">Schlesneria paludicola</name>
    <dbReference type="NCBI Taxonomy" id="360056"/>
    <lineage>
        <taxon>Bacteria</taxon>
        <taxon>Pseudomonadati</taxon>
        <taxon>Planctomycetota</taxon>
        <taxon>Planctomycetia</taxon>
        <taxon>Planctomycetales</taxon>
        <taxon>Planctomycetaceae</taxon>
        <taxon>Schlesneria</taxon>
    </lineage>
</organism>